<dbReference type="InterPro" id="IPR050776">
    <property type="entry name" value="Ank_Repeat/CDKN_Inhibitor"/>
</dbReference>
<evidence type="ECO:0000256" key="1">
    <source>
        <dbReference type="ARBA" id="ARBA00022737"/>
    </source>
</evidence>
<dbReference type="SUPFAM" id="SSF48403">
    <property type="entry name" value="Ankyrin repeat"/>
    <property type="match status" value="1"/>
</dbReference>
<dbReference type="PROSITE" id="PS50088">
    <property type="entry name" value="ANK_REPEAT"/>
    <property type="match status" value="1"/>
</dbReference>
<dbReference type="EMBL" id="ABLOMU010000001">
    <property type="protein sequence ID" value="EKT4439516.1"/>
    <property type="molecule type" value="Genomic_DNA"/>
</dbReference>
<accession>A0AAI9FXP1</accession>
<proteinExistence type="predicted"/>
<dbReference type="InterPro" id="IPR036770">
    <property type="entry name" value="Ankyrin_rpt-contain_sf"/>
</dbReference>
<dbReference type="PANTHER" id="PTHR24201">
    <property type="entry name" value="ANK_REP_REGION DOMAIN-CONTAINING PROTEIN"/>
    <property type="match status" value="1"/>
</dbReference>
<dbReference type="InterPro" id="IPR002110">
    <property type="entry name" value="Ankyrin_rpt"/>
</dbReference>
<evidence type="ECO:0000313" key="4">
    <source>
        <dbReference type="EMBL" id="EKT4439516.1"/>
    </source>
</evidence>
<keyword evidence="2 3" id="KW-0040">ANK repeat</keyword>
<protein>
    <recommendedName>
        <fullName evidence="6">Ankyrin repeat domain-containing protein</fullName>
    </recommendedName>
</protein>
<organism evidence="4 5">
    <name type="scientific">Stenotrophomonas maltophilia</name>
    <name type="common">Pseudomonas maltophilia</name>
    <name type="synonym">Xanthomonas maltophilia</name>
    <dbReference type="NCBI Taxonomy" id="40324"/>
    <lineage>
        <taxon>Bacteria</taxon>
        <taxon>Pseudomonadati</taxon>
        <taxon>Pseudomonadota</taxon>
        <taxon>Gammaproteobacteria</taxon>
        <taxon>Lysobacterales</taxon>
        <taxon>Lysobacteraceae</taxon>
        <taxon>Stenotrophomonas</taxon>
        <taxon>Stenotrophomonas maltophilia group</taxon>
    </lineage>
</organism>
<gene>
    <name evidence="4" type="ORF">QEK83_000109</name>
</gene>
<evidence type="ECO:0008006" key="6">
    <source>
        <dbReference type="Google" id="ProtNLM"/>
    </source>
</evidence>
<dbReference type="Proteomes" id="UP001214521">
    <property type="component" value="Unassembled WGS sequence"/>
</dbReference>
<dbReference type="PROSITE" id="PS50297">
    <property type="entry name" value="ANK_REP_REGION"/>
    <property type="match status" value="1"/>
</dbReference>
<evidence type="ECO:0000256" key="3">
    <source>
        <dbReference type="PROSITE-ProRule" id="PRU00023"/>
    </source>
</evidence>
<feature type="repeat" description="ANK" evidence="3">
    <location>
        <begin position="251"/>
        <end position="284"/>
    </location>
</feature>
<evidence type="ECO:0000256" key="2">
    <source>
        <dbReference type="ARBA" id="ARBA00023043"/>
    </source>
</evidence>
<evidence type="ECO:0000313" key="5">
    <source>
        <dbReference type="Proteomes" id="UP001214521"/>
    </source>
</evidence>
<dbReference type="Gene3D" id="1.25.40.20">
    <property type="entry name" value="Ankyrin repeat-containing domain"/>
    <property type="match status" value="2"/>
</dbReference>
<dbReference type="AlphaFoldDB" id="A0AAI9FXP1"/>
<keyword evidence="1" id="KW-0677">Repeat</keyword>
<sequence length="332" mass="37166">MTDMRIHELLKTSEWDAALDREEIKEYFQTHDVNETFYVSGGASQTLLTPLAYVASKSINNFDRDNVLDVMRDLIELGADVNAPDRKSDYYGDGFSKGDGKELVDLANGTDRIELLVKSGASAKESHILSLFREGADGAFIAEKYLDLIKPRHFFHLMNNNESAAIIDELALAGYDFNVQDENGDTPLSYVRDIHNVKRLVDSGASVRIPNNDGETFLDQCRAEFIAKNSSANGAQIMRDLGVNLSAPDHFGDTALHKMMYEGNNLERIRNLLDAGADPTVRDADDKLPYQVDSRGEDRHEAKLLLESAATKRKLVEELGESQQQFAMRRKM</sequence>
<dbReference type="Pfam" id="PF00023">
    <property type="entry name" value="Ank"/>
    <property type="match status" value="1"/>
</dbReference>
<dbReference type="SMART" id="SM00248">
    <property type="entry name" value="ANK"/>
    <property type="match status" value="3"/>
</dbReference>
<comment type="caution">
    <text evidence="4">The sequence shown here is derived from an EMBL/GenBank/DDBJ whole genome shotgun (WGS) entry which is preliminary data.</text>
</comment>
<name>A0AAI9FXP1_STEMA</name>
<reference evidence="4" key="1">
    <citation type="submission" date="2022-07" db="EMBL/GenBank/DDBJ databases">
        <authorList>
            <consortium name="Clinical and Environmental Microbiology Branch: Whole genome sequencing antimicrobial resistance pathogens in the healthcare setting"/>
        </authorList>
    </citation>
    <scope>NUCLEOTIDE SEQUENCE</scope>
    <source>
        <strain evidence="4">Stenotrophomonas_maltophilia_2021CK-00905</strain>
    </source>
</reference>
<dbReference type="PANTHER" id="PTHR24201:SF2">
    <property type="entry name" value="ANKYRIN REPEAT DOMAIN-CONTAINING PROTEIN 42"/>
    <property type="match status" value="1"/>
</dbReference>